<comment type="caution">
    <text evidence="2">The sequence shown here is derived from an EMBL/GenBank/DDBJ whole genome shotgun (WGS) entry which is preliminary data.</text>
</comment>
<dbReference type="Proteomes" id="UP001472677">
    <property type="component" value="Unassembled WGS sequence"/>
</dbReference>
<feature type="region of interest" description="Disordered" evidence="1">
    <location>
        <begin position="86"/>
        <end position="119"/>
    </location>
</feature>
<keyword evidence="3" id="KW-1185">Reference proteome</keyword>
<organism evidence="2 3">
    <name type="scientific">Hibiscus sabdariffa</name>
    <name type="common">roselle</name>
    <dbReference type="NCBI Taxonomy" id="183260"/>
    <lineage>
        <taxon>Eukaryota</taxon>
        <taxon>Viridiplantae</taxon>
        <taxon>Streptophyta</taxon>
        <taxon>Embryophyta</taxon>
        <taxon>Tracheophyta</taxon>
        <taxon>Spermatophyta</taxon>
        <taxon>Magnoliopsida</taxon>
        <taxon>eudicotyledons</taxon>
        <taxon>Gunneridae</taxon>
        <taxon>Pentapetalae</taxon>
        <taxon>rosids</taxon>
        <taxon>malvids</taxon>
        <taxon>Malvales</taxon>
        <taxon>Malvaceae</taxon>
        <taxon>Malvoideae</taxon>
        <taxon>Hibiscus</taxon>
    </lineage>
</organism>
<evidence type="ECO:0000313" key="2">
    <source>
        <dbReference type="EMBL" id="KAK8522906.1"/>
    </source>
</evidence>
<feature type="region of interest" description="Disordered" evidence="1">
    <location>
        <begin position="1"/>
        <end position="21"/>
    </location>
</feature>
<evidence type="ECO:0000313" key="3">
    <source>
        <dbReference type="Proteomes" id="UP001472677"/>
    </source>
</evidence>
<protein>
    <submittedName>
        <fullName evidence="2">Uncharacterized protein</fullName>
    </submittedName>
</protein>
<accession>A0ABR2CSZ7</accession>
<sequence>MAKINKELHAQRSRSSSLLGCNSSKSVKIAGYAHKTNQKGGLEPRMRCVAESYMPVTRFRAEAKLSAAGASKPTRKPRILTTWSLSIPYSHSPPQTPNLLGPAGKEQENGGHVQKEVEK</sequence>
<name>A0ABR2CSZ7_9ROSI</name>
<proteinExistence type="predicted"/>
<dbReference type="EMBL" id="JBBPBM010000045">
    <property type="protein sequence ID" value="KAK8522906.1"/>
    <property type="molecule type" value="Genomic_DNA"/>
</dbReference>
<reference evidence="2 3" key="1">
    <citation type="journal article" date="2024" name="G3 (Bethesda)">
        <title>Genome assembly of Hibiscus sabdariffa L. provides insights into metabolisms of medicinal natural products.</title>
        <authorList>
            <person name="Kim T."/>
        </authorList>
    </citation>
    <scope>NUCLEOTIDE SEQUENCE [LARGE SCALE GENOMIC DNA]</scope>
    <source>
        <strain evidence="2">TK-2024</strain>
        <tissue evidence="2">Old leaves</tissue>
    </source>
</reference>
<evidence type="ECO:0000256" key="1">
    <source>
        <dbReference type="SAM" id="MobiDB-lite"/>
    </source>
</evidence>
<feature type="compositionally biased region" description="Basic and acidic residues" evidence="1">
    <location>
        <begin position="105"/>
        <end position="119"/>
    </location>
</feature>
<gene>
    <name evidence="2" type="ORF">V6N12_056599</name>
</gene>
<feature type="compositionally biased region" description="Basic and acidic residues" evidence="1">
    <location>
        <begin position="1"/>
        <end position="10"/>
    </location>
</feature>